<dbReference type="OMA" id="IDDWILQ"/>
<protein>
    <submittedName>
        <fullName evidence="7">Translation initiation factor, putative</fullName>
    </submittedName>
</protein>
<dbReference type="PANTHER" id="PTHR11960:SF8">
    <property type="entry name" value="EUKARYOTIC TRANSLATION INITIATION FACTOR 4E1-RELATED"/>
    <property type="match status" value="1"/>
</dbReference>
<dbReference type="GeneID" id="14908966"/>
<organism evidence="7 8">
    <name type="scientific">Ichthyophthirius multifiliis</name>
    <name type="common">White spot disease agent</name>
    <name type="synonym">Ich</name>
    <dbReference type="NCBI Taxonomy" id="5932"/>
    <lineage>
        <taxon>Eukaryota</taxon>
        <taxon>Sar</taxon>
        <taxon>Alveolata</taxon>
        <taxon>Ciliophora</taxon>
        <taxon>Intramacronucleata</taxon>
        <taxon>Oligohymenophorea</taxon>
        <taxon>Hymenostomatida</taxon>
        <taxon>Ophryoglenina</taxon>
        <taxon>Ichthyophthirius</taxon>
    </lineage>
</organism>
<dbReference type="GO" id="GO:0003743">
    <property type="term" value="F:translation initiation factor activity"/>
    <property type="evidence" value="ECO:0007669"/>
    <property type="project" value="UniProtKB-KW"/>
</dbReference>
<dbReference type="RefSeq" id="XP_004036786.1">
    <property type="nucleotide sequence ID" value="XM_004036738.1"/>
</dbReference>
<evidence type="ECO:0000313" key="7">
    <source>
        <dbReference type="EMBL" id="EGR32800.1"/>
    </source>
</evidence>
<dbReference type="PANTHER" id="PTHR11960">
    <property type="entry name" value="EUKARYOTIC TRANSLATION INITIATION FACTOR 4E RELATED"/>
    <property type="match status" value="1"/>
</dbReference>
<dbReference type="GO" id="GO:0006417">
    <property type="term" value="P:regulation of translation"/>
    <property type="evidence" value="ECO:0007669"/>
    <property type="project" value="UniProtKB-KW"/>
</dbReference>
<evidence type="ECO:0000256" key="2">
    <source>
        <dbReference type="ARBA" id="ARBA00022540"/>
    </source>
</evidence>
<keyword evidence="4 6" id="KW-0694">RNA-binding</keyword>
<dbReference type="Gene3D" id="3.30.760.10">
    <property type="entry name" value="RNA Cap, Translation Initiation Factor Eif4e"/>
    <property type="match status" value="1"/>
</dbReference>
<dbReference type="GO" id="GO:0016281">
    <property type="term" value="C:eukaryotic translation initiation factor 4F complex"/>
    <property type="evidence" value="ECO:0007669"/>
    <property type="project" value="TreeGrafter"/>
</dbReference>
<evidence type="ECO:0000256" key="4">
    <source>
        <dbReference type="ARBA" id="ARBA00022884"/>
    </source>
</evidence>
<dbReference type="Proteomes" id="UP000008983">
    <property type="component" value="Unassembled WGS sequence"/>
</dbReference>
<dbReference type="InterPro" id="IPR023398">
    <property type="entry name" value="TIF_eIF4e-like"/>
</dbReference>
<accession>G0QPQ3</accession>
<dbReference type="SUPFAM" id="SSF55418">
    <property type="entry name" value="eIF4e-like"/>
    <property type="match status" value="1"/>
</dbReference>
<proteinExistence type="inferred from homology"/>
<sequence length="213" mass="25520">NKQNFINTDFQNLKFKNYWAFWEGYKQEKGNTQVISDKFLDNNYKIVEFNDLRQLQIIWCTKLNKISNFFNFEGKFIRVELQKYSRIIESISLFKQNIVPAWEDPLNVEGGDLQIFFDDIQSKDQIDSIYKVVVQTVLSDDYPFINETNGVRFNDKTRDKQATKIRMEIWFNFNESNDGYAQKLENIQKFFEGLVGKHYKKISFTWVSHSHKK</sequence>
<dbReference type="InterPro" id="IPR001040">
    <property type="entry name" value="TIF_eIF_4E"/>
</dbReference>
<dbReference type="GO" id="GO:0000340">
    <property type="term" value="F:RNA 7-methylguanosine cap binding"/>
    <property type="evidence" value="ECO:0007669"/>
    <property type="project" value="TreeGrafter"/>
</dbReference>
<reference evidence="7 8" key="1">
    <citation type="submission" date="2011-07" db="EMBL/GenBank/DDBJ databases">
        <authorList>
            <person name="Coyne R."/>
            <person name="Brami D."/>
            <person name="Johnson J."/>
            <person name="Hostetler J."/>
            <person name="Hannick L."/>
            <person name="Clark T."/>
            <person name="Cassidy-Hanley D."/>
            <person name="Inman J."/>
        </authorList>
    </citation>
    <scope>NUCLEOTIDE SEQUENCE [LARGE SCALE GENOMIC DNA]</scope>
    <source>
        <strain evidence="7 8">G5</strain>
    </source>
</reference>
<dbReference type="InParanoid" id="G0QPQ3"/>
<dbReference type="OrthoDB" id="311352at2759"/>
<dbReference type="eggNOG" id="ENOG502SXKJ">
    <property type="taxonomic scope" value="Eukaryota"/>
</dbReference>
<evidence type="ECO:0000256" key="3">
    <source>
        <dbReference type="ARBA" id="ARBA00022845"/>
    </source>
</evidence>
<dbReference type="Pfam" id="PF01652">
    <property type="entry name" value="IF4E"/>
    <property type="match status" value="1"/>
</dbReference>
<keyword evidence="2 6" id="KW-0396">Initiation factor</keyword>
<dbReference type="EMBL" id="GL983574">
    <property type="protein sequence ID" value="EGR32800.1"/>
    <property type="molecule type" value="Genomic_DNA"/>
</dbReference>
<keyword evidence="8" id="KW-1185">Reference proteome</keyword>
<dbReference type="FunCoup" id="G0QPQ3">
    <property type="interactions" value="91"/>
</dbReference>
<evidence type="ECO:0000256" key="5">
    <source>
        <dbReference type="ARBA" id="ARBA00022917"/>
    </source>
</evidence>
<evidence type="ECO:0000256" key="1">
    <source>
        <dbReference type="ARBA" id="ARBA00009860"/>
    </source>
</evidence>
<keyword evidence="5 6" id="KW-0648">Protein biosynthesis</keyword>
<gene>
    <name evidence="7" type="ORF">IMG5_070310</name>
</gene>
<evidence type="ECO:0000313" key="8">
    <source>
        <dbReference type="Proteomes" id="UP000008983"/>
    </source>
</evidence>
<name>G0QPQ3_ICHMU</name>
<evidence type="ECO:0000256" key="6">
    <source>
        <dbReference type="RuleBase" id="RU004374"/>
    </source>
</evidence>
<dbReference type="AlphaFoldDB" id="G0QPQ3"/>
<comment type="similarity">
    <text evidence="1 6">Belongs to the eukaryotic initiation factor 4E family.</text>
</comment>
<feature type="non-terminal residue" evidence="7">
    <location>
        <position position="1"/>
    </location>
</feature>
<keyword evidence="3" id="KW-0810">Translation regulation</keyword>